<accession>A0A2M4D5D0</accession>
<feature type="transmembrane region" description="Helical" evidence="1">
    <location>
        <begin position="6"/>
        <end position="31"/>
    </location>
</feature>
<name>A0A2M4D5D0_ANODA</name>
<keyword evidence="1" id="KW-0812">Transmembrane</keyword>
<evidence type="ECO:0000256" key="1">
    <source>
        <dbReference type="SAM" id="Phobius"/>
    </source>
</evidence>
<dbReference type="EMBL" id="GGFL01008587">
    <property type="protein sequence ID" value="MBW72765.1"/>
    <property type="molecule type" value="Transcribed_RNA"/>
</dbReference>
<organism evidence="2">
    <name type="scientific">Anopheles darlingi</name>
    <name type="common">Mosquito</name>
    <dbReference type="NCBI Taxonomy" id="43151"/>
    <lineage>
        <taxon>Eukaryota</taxon>
        <taxon>Metazoa</taxon>
        <taxon>Ecdysozoa</taxon>
        <taxon>Arthropoda</taxon>
        <taxon>Hexapoda</taxon>
        <taxon>Insecta</taxon>
        <taxon>Pterygota</taxon>
        <taxon>Neoptera</taxon>
        <taxon>Endopterygota</taxon>
        <taxon>Diptera</taxon>
        <taxon>Nematocera</taxon>
        <taxon>Culicoidea</taxon>
        <taxon>Culicidae</taxon>
        <taxon>Anophelinae</taxon>
        <taxon>Anopheles</taxon>
    </lineage>
</organism>
<reference evidence="2" key="1">
    <citation type="submission" date="2018-01" db="EMBL/GenBank/DDBJ databases">
        <title>An insight into the sialome of Amazonian anophelines.</title>
        <authorList>
            <person name="Ribeiro J.M."/>
            <person name="Scarpassa V."/>
            <person name="Calvo E."/>
        </authorList>
    </citation>
    <scope>NUCLEOTIDE SEQUENCE</scope>
</reference>
<keyword evidence="1" id="KW-0472">Membrane</keyword>
<keyword evidence="1" id="KW-1133">Transmembrane helix</keyword>
<sequence length="81" mass="9179">MQSKMLFFILSASFRATVALSIVIVICNGYFPFFKDKMTRFYEAKSSFLTKTSISNPFGGHQNFGKSNLIFAFQITFILTA</sequence>
<protein>
    <submittedName>
        <fullName evidence="2">Putative secreted protein</fullName>
    </submittedName>
</protein>
<dbReference type="AlphaFoldDB" id="A0A2M4D5D0"/>
<proteinExistence type="predicted"/>
<evidence type="ECO:0000313" key="2">
    <source>
        <dbReference type="EMBL" id="MBW72765.1"/>
    </source>
</evidence>